<sequence length="112" mass="12821">MFRDRTKAFAISVIKICRELPRSREFNIISYQLLRSSTSVASNYRAACRARSTKEFYAKLCIVVEEADECIFWLELLMELEGNKNGIKILMQEGKEILYISAKSKKTTGGSL</sequence>
<dbReference type="PANTHER" id="PTHR38471">
    <property type="entry name" value="FOUR HELIX BUNDLE PROTEIN"/>
    <property type="match status" value="1"/>
</dbReference>
<dbReference type="InterPro" id="IPR036583">
    <property type="entry name" value="23S_rRNA_IVS_sf"/>
</dbReference>
<dbReference type="Pfam" id="PF05635">
    <property type="entry name" value="23S_rRNA_IVP"/>
    <property type="match status" value="1"/>
</dbReference>
<comment type="caution">
    <text evidence="1">The sequence shown here is derived from an EMBL/GenBank/DDBJ whole genome shotgun (WGS) entry which is preliminary data.</text>
</comment>
<organism evidence="1 2">
    <name type="scientific">Halalkalibaculum roseum</name>
    <dbReference type="NCBI Taxonomy" id="2709311"/>
    <lineage>
        <taxon>Bacteria</taxon>
        <taxon>Pseudomonadati</taxon>
        <taxon>Balneolota</taxon>
        <taxon>Balneolia</taxon>
        <taxon>Balneolales</taxon>
        <taxon>Balneolaceae</taxon>
        <taxon>Halalkalibaculum</taxon>
    </lineage>
</organism>
<dbReference type="Gene3D" id="1.20.1440.60">
    <property type="entry name" value="23S rRNA-intervening sequence"/>
    <property type="match status" value="1"/>
</dbReference>
<dbReference type="EMBL" id="JAALLT010000003">
    <property type="protein sequence ID" value="NGP76776.1"/>
    <property type="molecule type" value="Genomic_DNA"/>
</dbReference>
<keyword evidence="2" id="KW-1185">Reference proteome</keyword>
<name>A0A6M1SXT0_9BACT</name>
<dbReference type="PIRSF" id="PIRSF035652">
    <property type="entry name" value="CHP02436"/>
    <property type="match status" value="1"/>
</dbReference>
<gene>
    <name evidence="1" type="ORF">G3570_09035</name>
</gene>
<evidence type="ECO:0000313" key="1">
    <source>
        <dbReference type="EMBL" id="NGP76776.1"/>
    </source>
</evidence>
<protein>
    <submittedName>
        <fullName evidence="1">Four helix bundle protein</fullName>
    </submittedName>
</protein>
<dbReference type="SUPFAM" id="SSF158446">
    <property type="entry name" value="IVS-encoded protein-like"/>
    <property type="match status" value="1"/>
</dbReference>
<dbReference type="PANTHER" id="PTHR38471:SF2">
    <property type="entry name" value="FOUR HELIX BUNDLE PROTEIN"/>
    <property type="match status" value="1"/>
</dbReference>
<dbReference type="NCBIfam" id="TIGR02436">
    <property type="entry name" value="four helix bundle protein"/>
    <property type="match status" value="1"/>
</dbReference>
<accession>A0A6M1SXT0</accession>
<proteinExistence type="predicted"/>
<dbReference type="AlphaFoldDB" id="A0A6M1SXT0"/>
<dbReference type="InterPro" id="IPR012657">
    <property type="entry name" value="23S_rRNA-intervening_sequence"/>
</dbReference>
<dbReference type="Proteomes" id="UP000473278">
    <property type="component" value="Unassembled WGS sequence"/>
</dbReference>
<reference evidence="1 2" key="1">
    <citation type="submission" date="2020-02" db="EMBL/GenBank/DDBJ databases">
        <title>Balneolaceae bacterium YR4-1, complete genome.</title>
        <authorList>
            <person name="Li Y."/>
            <person name="Wu S."/>
        </authorList>
    </citation>
    <scope>NUCLEOTIDE SEQUENCE [LARGE SCALE GENOMIC DNA]</scope>
    <source>
        <strain evidence="1 2">YR4-1</strain>
    </source>
</reference>
<evidence type="ECO:0000313" key="2">
    <source>
        <dbReference type="Proteomes" id="UP000473278"/>
    </source>
</evidence>